<evidence type="ECO:0000259" key="8">
    <source>
        <dbReference type="Pfam" id="PF01694"/>
    </source>
</evidence>
<feature type="transmembrane region" description="Helical" evidence="7">
    <location>
        <begin position="361"/>
        <end position="378"/>
    </location>
</feature>
<name>A0ABT2A4B6_9BURK</name>
<evidence type="ECO:0000313" key="9">
    <source>
        <dbReference type="EMBL" id="MCS0589027.1"/>
    </source>
</evidence>
<dbReference type="Proteomes" id="UP001205560">
    <property type="component" value="Unassembled WGS sequence"/>
</dbReference>
<proteinExistence type="inferred from homology"/>
<reference evidence="9 10" key="1">
    <citation type="submission" date="2022-08" db="EMBL/GenBank/DDBJ databases">
        <title>Reclassification of Massilia species as members of the genera Telluria, Duganella, Pseudoduganella, Mokoshia gen. nov. and Zemynaea gen. nov. using orthogonal and non-orthogonal genome-based approaches.</title>
        <authorList>
            <person name="Bowman J.P."/>
        </authorList>
    </citation>
    <scope>NUCLEOTIDE SEQUENCE [LARGE SCALE GENOMIC DNA]</scope>
    <source>
        <strain evidence="9 10">LMG 28164</strain>
    </source>
</reference>
<keyword evidence="3 7" id="KW-0812">Transmembrane</keyword>
<organism evidence="9 10">
    <name type="scientific">Massilia norwichensis</name>
    <dbReference type="NCBI Taxonomy" id="1442366"/>
    <lineage>
        <taxon>Bacteria</taxon>
        <taxon>Pseudomonadati</taxon>
        <taxon>Pseudomonadota</taxon>
        <taxon>Betaproteobacteria</taxon>
        <taxon>Burkholderiales</taxon>
        <taxon>Oxalobacteraceae</taxon>
        <taxon>Telluria group</taxon>
        <taxon>Massilia</taxon>
    </lineage>
</organism>
<dbReference type="PANTHER" id="PTHR43731">
    <property type="entry name" value="RHOMBOID PROTEASE"/>
    <property type="match status" value="1"/>
</dbReference>
<dbReference type="InterPro" id="IPR022764">
    <property type="entry name" value="Peptidase_S54_rhomboid_dom"/>
</dbReference>
<dbReference type="Gene3D" id="1.20.1540.10">
    <property type="entry name" value="Rhomboid-like"/>
    <property type="match status" value="1"/>
</dbReference>
<dbReference type="RefSeq" id="WP_258844793.1">
    <property type="nucleotide sequence ID" value="NZ_JANUGX010000006.1"/>
</dbReference>
<sequence length="389" mass="42691">MALQEGLRDVAIRFYRGGANWPYNPFHFQGEGRLTIEPDFLILRGSSHRSFRFPKREQQRLRMADIVNVRTSGEDVIFDLAGVDGKQEVGFSTAGREAAAQIAALLPSRCTPDFDPAPHAEREVFNDRIDYWSPSTPVIHTLLVANVAIFVLMWLERQGFSAGWFKPLPGWNSVAALQGHVQLWKQGLLNVLAAPTWQLPLASFTGWGADAFPSLLQAQLVRWGSNVPRMTLLAGEWWRLLTSAFLHGNLLHLAMNMFALWQAGQLVERIFGSLRFTGLYLLAALGGSLGSLLWGLLTHHPVNSVGASGAIFGIIGGLFAFIGREHSGVPPTVVRDLRSSVAPFLLFNIGAGFLYPHTDNAAHIGGLIGGWLAGHLLARSLHVPEQRAA</sequence>
<evidence type="ECO:0000256" key="4">
    <source>
        <dbReference type="ARBA" id="ARBA00022801"/>
    </source>
</evidence>
<comment type="similarity">
    <text evidence="2">Belongs to the peptidase S54 family.</text>
</comment>
<evidence type="ECO:0000256" key="2">
    <source>
        <dbReference type="ARBA" id="ARBA00009045"/>
    </source>
</evidence>
<dbReference type="Pfam" id="PF01694">
    <property type="entry name" value="Rhomboid"/>
    <property type="match status" value="1"/>
</dbReference>
<dbReference type="EMBL" id="JANUGX010000006">
    <property type="protein sequence ID" value="MCS0589027.1"/>
    <property type="molecule type" value="Genomic_DNA"/>
</dbReference>
<comment type="subcellular location">
    <subcellularLocation>
        <location evidence="1">Membrane</location>
        <topology evidence="1">Multi-pass membrane protein</topology>
    </subcellularLocation>
</comment>
<feature type="domain" description="Peptidase S54 rhomboid" evidence="8">
    <location>
        <begin position="235"/>
        <end position="379"/>
    </location>
</feature>
<keyword evidence="10" id="KW-1185">Reference proteome</keyword>
<feature type="transmembrane region" description="Helical" evidence="7">
    <location>
        <begin position="302"/>
        <end position="323"/>
    </location>
</feature>
<evidence type="ECO:0000256" key="1">
    <source>
        <dbReference type="ARBA" id="ARBA00004141"/>
    </source>
</evidence>
<evidence type="ECO:0000256" key="5">
    <source>
        <dbReference type="ARBA" id="ARBA00022989"/>
    </source>
</evidence>
<evidence type="ECO:0000256" key="6">
    <source>
        <dbReference type="ARBA" id="ARBA00023136"/>
    </source>
</evidence>
<dbReference type="PANTHER" id="PTHR43731:SF14">
    <property type="entry name" value="PRESENILIN-ASSOCIATED RHOMBOID-LIKE PROTEIN, MITOCHONDRIAL"/>
    <property type="match status" value="1"/>
</dbReference>
<dbReference type="InterPro" id="IPR035952">
    <property type="entry name" value="Rhomboid-like_sf"/>
</dbReference>
<keyword evidence="9" id="KW-0645">Protease</keyword>
<keyword evidence="5 7" id="KW-1133">Transmembrane helix</keyword>
<dbReference type="InterPro" id="IPR050925">
    <property type="entry name" value="Rhomboid_protease_S54"/>
</dbReference>
<keyword evidence="4" id="KW-0378">Hydrolase</keyword>
<protein>
    <submittedName>
        <fullName evidence="9">Rhomboid family intramembrane serine protease</fullName>
    </submittedName>
</protein>
<evidence type="ECO:0000256" key="3">
    <source>
        <dbReference type="ARBA" id="ARBA00022692"/>
    </source>
</evidence>
<accession>A0ABT2A4B6</accession>
<dbReference type="SUPFAM" id="SSF144091">
    <property type="entry name" value="Rhomboid-like"/>
    <property type="match status" value="1"/>
</dbReference>
<evidence type="ECO:0000256" key="7">
    <source>
        <dbReference type="SAM" id="Phobius"/>
    </source>
</evidence>
<keyword evidence="6 7" id="KW-0472">Membrane</keyword>
<gene>
    <name evidence="9" type="ORF">NX782_07400</name>
</gene>
<dbReference type="GO" id="GO:0008233">
    <property type="term" value="F:peptidase activity"/>
    <property type="evidence" value="ECO:0007669"/>
    <property type="project" value="UniProtKB-KW"/>
</dbReference>
<feature type="transmembrane region" description="Helical" evidence="7">
    <location>
        <begin position="273"/>
        <end position="296"/>
    </location>
</feature>
<dbReference type="GO" id="GO:0006508">
    <property type="term" value="P:proteolysis"/>
    <property type="evidence" value="ECO:0007669"/>
    <property type="project" value="UniProtKB-KW"/>
</dbReference>
<evidence type="ECO:0000313" key="10">
    <source>
        <dbReference type="Proteomes" id="UP001205560"/>
    </source>
</evidence>
<comment type="caution">
    <text evidence="9">The sequence shown here is derived from an EMBL/GenBank/DDBJ whole genome shotgun (WGS) entry which is preliminary data.</text>
</comment>